<name>A0A1F5EDD3_9BACT</name>
<comment type="caution">
    <text evidence="1">The sequence shown here is derived from an EMBL/GenBank/DDBJ whole genome shotgun (WGS) entry which is preliminary data.</text>
</comment>
<proteinExistence type="predicted"/>
<dbReference type="STRING" id="1797469.A3F08_00285"/>
<sequence>MSEKNPEVIPVSYSCTTEKVGDNITLYLWTNGFGFYEVDMFMGGIGGHFAPRLLVDKVGLVVTPDKSFADENRLTGIFQLAWLCDHSKVPLIMVCTCKEVVDKYNKIAVRIGKPTRLQFYDDFDRAREIIISTFQSDEIVLGQL</sequence>
<organism evidence="1 2">
    <name type="scientific">Candidatus Berkelbacteria bacterium RIFCSPHIGHO2_12_FULL_36_9</name>
    <dbReference type="NCBI Taxonomy" id="1797469"/>
    <lineage>
        <taxon>Bacteria</taxon>
        <taxon>Candidatus Berkelbacteria</taxon>
    </lineage>
</organism>
<dbReference type="AlphaFoldDB" id="A0A1F5EDD3"/>
<protein>
    <submittedName>
        <fullName evidence="1">Uncharacterized protein</fullName>
    </submittedName>
</protein>
<gene>
    <name evidence="1" type="ORF">A3F08_00285</name>
</gene>
<reference evidence="1 2" key="1">
    <citation type="journal article" date="2016" name="Nat. Commun.">
        <title>Thousands of microbial genomes shed light on interconnected biogeochemical processes in an aquifer system.</title>
        <authorList>
            <person name="Anantharaman K."/>
            <person name="Brown C.T."/>
            <person name="Hug L.A."/>
            <person name="Sharon I."/>
            <person name="Castelle C.J."/>
            <person name="Probst A.J."/>
            <person name="Thomas B.C."/>
            <person name="Singh A."/>
            <person name="Wilkins M.J."/>
            <person name="Karaoz U."/>
            <person name="Brodie E.L."/>
            <person name="Williams K.H."/>
            <person name="Hubbard S.S."/>
            <person name="Banfield J.F."/>
        </authorList>
    </citation>
    <scope>NUCLEOTIDE SEQUENCE [LARGE SCALE GENOMIC DNA]</scope>
</reference>
<dbReference type="Proteomes" id="UP000176451">
    <property type="component" value="Unassembled WGS sequence"/>
</dbReference>
<evidence type="ECO:0000313" key="1">
    <source>
        <dbReference type="EMBL" id="OGD65449.1"/>
    </source>
</evidence>
<evidence type="ECO:0000313" key="2">
    <source>
        <dbReference type="Proteomes" id="UP000176451"/>
    </source>
</evidence>
<accession>A0A1F5EDD3</accession>
<dbReference type="EMBL" id="MEZV01000057">
    <property type="protein sequence ID" value="OGD65449.1"/>
    <property type="molecule type" value="Genomic_DNA"/>
</dbReference>